<evidence type="ECO:0000313" key="3">
    <source>
        <dbReference type="EMBL" id="OSY40751.1"/>
    </source>
</evidence>
<dbReference type="InterPro" id="IPR009075">
    <property type="entry name" value="AcylCo_DH/oxidase_C"/>
</dbReference>
<reference evidence="3 4" key="1">
    <citation type="submission" date="2016-09" db="EMBL/GenBank/DDBJ databases">
        <title>Pseudonocardia autotrophica DSM535, a candidate organism with high potential of specific P450 cytochromes.</title>
        <authorList>
            <person name="Grumaz C."/>
            <person name="Vainshtein Y."/>
            <person name="Kirstahler P."/>
            <person name="Sohn K."/>
        </authorList>
    </citation>
    <scope>NUCLEOTIDE SEQUENCE [LARGE SCALE GENOMIC DNA]</scope>
    <source>
        <strain evidence="3 4">DSM 535</strain>
    </source>
</reference>
<keyword evidence="3" id="KW-0560">Oxidoreductase</keyword>
<keyword evidence="1" id="KW-0285">Flavoprotein</keyword>
<protein>
    <submittedName>
        <fullName evidence="3">Putative acyl-CoA dehydrogenase</fullName>
        <ecNumber evidence="3">1.3.99.-</ecNumber>
    </submittedName>
</protein>
<name>A0A1Y2N0C6_PSEAH</name>
<evidence type="ECO:0000256" key="1">
    <source>
        <dbReference type="ARBA" id="ARBA00022630"/>
    </source>
</evidence>
<organism evidence="3 4">
    <name type="scientific">Pseudonocardia autotrophica</name>
    <name type="common">Amycolata autotrophica</name>
    <name type="synonym">Nocardia autotrophica</name>
    <dbReference type="NCBI Taxonomy" id="2074"/>
    <lineage>
        <taxon>Bacteria</taxon>
        <taxon>Bacillati</taxon>
        <taxon>Actinomycetota</taxon>
        <taxon>Actinomycetes</taxon>
        <taxon>Pseudonocardiales</taxon>
        <taxon>Pseudonocardiaceae</taxon>
        <taxon>Pseudonocardia</taxon>
    </lineage>
</organism>
<dbReference type="InterPro" id="IPR036250">
    <property type="entry name" value="AcylCo_DH-like_C"/>
</dbReference>
<keyword evidence="4" id="KW-1185">Reference proteome</keyword>
<dbReference type="PANTHER" id="PTHR42803:SF3">
    <property type="entry name" value="ACYL-COA DEHYDROGENASE-RELATED"/>
    <property type="match status" value="1"/>
</dbReference>
<dbReference type="EMBL" id="MIGB01000011">
    <property type="protein sequence ID" value="OSY40751.1"/>
    <property type="molecule type" value="Genomic_DNA"/>
</dbReference>
<feature type="domain" description="Acyl-CoA dehydrogenase/oxidase C-terminal" evidence="2">
    <location>
        <begin position="82"/>
        <end position="135"/>
    </location>
</feature>
<comment type="caution">
    <text evidence="3">The sequence shown here is derived from an EMBL/GenBank/DDBJ whole genome shotgun (WGS) entry which is preliminary data.</text>
</comment>
<dbReference type="STRING" id="2074.BG845_02509"/>
<dbReference type="RefSeq" id="WP_197719768.1">
    <property type="nucleotide sequence ID" value="NZ_AP018920.1"/>
</dbReference>
<sequence>MTVPRSARLLLSRADLDFQLHDWLDVQALTVREAVSAVGEALGYLVGAENRGLPLYCGLLIDDERTAPDPGQRAHAALLLDVPTPIAKSRPSQWCPAANDLAIQIHGGYGYTREYDVEQHYRDNRLNPIHEGTHGLVRTAGEPGPGHTGLRSRRVLRHPGAEAAASAPGAAQGAA</sequence>
<dbReference type="Gene3D" id="1.20.140.10">
    <property type="entry name" value="Butyryl-CoA Dehydrogenase, subunit A, domain 3"/>
    <property type="match status" value="1"/>
</dbReference>
<dbReference type="Proteomes" id="UP000194360">
    <property type="component" value="Unassembled WGS sequence"/>
</dbReference>
<gene>
    <name evidence="3" type="primary">fadE</name>
    <name evidence="3" type="ORF">BG845_02509</name>
</gene>
<dbReference type="SUPFAM" id="SSF47203">
    <property type="entry name" value="Acyl-CoA dehydrogenase C-terminal domain-like"/>
    <property type="match status" value="1"/>
</dbReference>
<dbReference type="AlphaFoldDB" id="A0A1Y2N0C6"/>
<evidence type="ECO:0000259" key="2">
    <source>
        <dbReference type="Pfam" id="PF00441"/>
    </source>
</evidence>
<dbReference type="PANTHER" id="PTHR42803">
    <property type="entry name" value="ACYL-COA DEHYDROGENASE"/>
    <property type="match status" value="1"/>
</dbReference>
<dbReference type="EC" id="1.3.99.-" evidence="3"/>
<proteinExistence type="predicted"/>
<dbReference type="Pfam" id="PF00441">
    <property type="entry name" value="Acyl-CoA_dh_1"/>
    <property type="match status" value="1"/>
</dbReference>
<accession>A0A1Y2N0C6</accession>
<dbReference type="InterPro" id="IPR052166">
    <property type="entry name" value="Diverse_Acyl-CoA_DH"/>
</dbReference>
<evidence type="ECO:0000313" key="4">
    <source>
        <dbReference type="Proteomes" id="UP000194360"/>
    </source>
</evidence>
<dbReference type="GO" id="GO:0016627">
    <property type="term" value="F:oxidoreductase activity, acting on the CH-CH group of donors"/>
    <property type="evidence" value="ECO:0007669"/>
    <property type="project" value="InterPro"/>
</dbReference>